<evidence type="ECO:0000313" key="1">
    <source>
        <dbReference type="EMBL" id="KAK9144846.1"/>
    </source>
</evidence>
<protein>
    <submittedName>
        <fullName evidence="1">Uncharacterized protein</fullName>
    </submittedName>
</protein>
<sequence length="67" mass="8046">MVFRFHFCHRCPVLSSELRTLSLVDDLHPSFRVARRLFTAHRSEEYRSLPPMSNLSFHRCGRDANRW</sequence>
<evidence type="ECO:0000313" key="2">
    <source>
        <dbReference type="Proteomes" id="UP001417504"/>
    </source>
</evidence>
<name>A0AAP0K302_9MAGN</name>
<comment type="caution">
    <text evidence="1">The sequence shown here is derived from an EMBL/GenBank/DDBJ whole genome shotgun (WGS) entry which is preliminary data.</text>
</comment>
<organism evidence="1 2">
    <name type="scientific">Stephania japonica</name>
    <dbReference type="NCBI Taxonomy" id="461633"/>
    <lineage>
        <taxon>Eukaryota</taxon>
        <taxon>Viridiplantae</taxon>
        <taxon>Streptophyta</taxon>
        <taxon>Embryophyta</taxon>
        <taxon>Tracheophyta</taxon>
        <taxon>Spermatophyta</taxon>
        <taxon>Magnoliopsida</taxon>
        <taxon>Ranunculales</taxon>
        <taxon>Menispermaceae</taxon>
        <taxon>Menispermoideae</taxon>
        <taxon>Cissampelideae</taxon>
        <taxon>Stephania</taxon>
    </lineage>
</organism>
<gene>
    <name evidence="1" type="ORF">Sjap_004749</name>
</gene>
<dbReference type="Proteomes" id="UP001417504">
    <property type="component" value="Unassembled WGS sequence"/>
</dbReference>
<dbReference type="EMBL" id="JBBNAE010000002">
    <property type="protein sequence ID" value="KAK9144846.1"/>
    <property type="molecule type" value="Genomic_DNA"/>
</dbReference>
<proteinExistence type="predicted"/>
<accession>A0AAP0K302</accession>
<reference evidence="1 2" key="1">
    <citation type="submission" date="2024-01" db="EMBL/GenBank/DDBJ databases">
        <title>Genome assemblies of Stephania.</title>
        <authorList>
            <person name="Yang L."/>
        </authorList>
    </citation>
    <scope>NUCLEOTIDE SEQUENCE [LARGE SCALE GENOMIC DNA]</scope>
    <source>
        <strain evidence="1">QJT</strain>
        <tissue evidence="1">Leaf</tissue>
    </source>
</reference>
<keyword evidence="2" id="KW-1185">Reference proteome</keyword>
<dbReference type="AlphaFoldDB" id="A0AAP0K302"/>